<evidence type="ECO:0000313" key="3">
    <source>
        <dbReference type="Proteomes" id="UP000239936"/>
    </source>
</evidence>
<dbReference type="EMBL" id="PPGH01000037">
    <property type="protein sequence ID" value="PQJ95676.1"/>
    <property type="molecule type" value="Genomic_DNA"/>
</dbReference>
<comment type="caution">
    <text evidence="2">The sequence shown here is derived from an EMBL/GenBank/DDBJ whole genome shotgun (WGS) entry which is preliminary data.</text>
</comment>
<sequence>MNFQLVITIVSFAMINVAHAAKCQGPDGNWYPYNSPQCDIVSQDEIDPRIELERAAQVREDKRLEYDANFQQQRIDLLRLEQQRKMMELQYSSHAQNRALRMDERKVDLLENEVNADRQYTKEIQNDERIQRNISNIQQTIDIRKDAEAARLGVTRQQYDVIRNKY</sequence>
<dbReference type="Proteomes" id="UP000239936">
    <property type="component" value="Unassembled WGS sequence"/>
</dbReference>
<evidence type="ECO:0000256" key="1">
    <source>
        <dbReference type="SAM" id="SignalP"/>
    </source>
</evidence>
<accession>A0A2S7XPS6</accession>
<keyword evidence="3" id="KW-1185">Reference proteome</keyword>
<proteinExistence type="predicted"/>
<feature type="chain" id="PRO_5015399668" description="DUF4124 domain-containing protein" evidence="1">
    <location>
        <begin position="21"/>
        <end position="166"/>
    </location>
</feature>
<organism evidence="2 3">
    <name type="scientific">Chromatium okenii</name>
    <dbReference type="NCBI Taxonomy" id="61644"/>
    <lineage>
        <taxon>Bacteria</taxon>
        <taxon>Pseudomonadati</taxon>
        <taxon>Pseudomonadota</taxon>
        <taxon>Gammaproteobacteria</taxon>
        <taxon>Chromatiales</taxon>
        <taxon>Chromatiaceae</taxon>
        <taxon>Chromatium</taxon>
    </lineage>
</organism>
<keyword evidence="1" id="KW-0732">Signal</keyword>
<gene>
    <name evidence="2" type="ORF">CXB77_16535</name>
</gene>
<dbReference type="AlphaFoldDB" id="A0A2S7XPS6"/>
<name>A0A2S7XPS6_9GAMM</name>
<dbReference type="RefSeq" id="WP_105074688.1">
    <property type="nucleotide sequence ID" value="NZ_PPGH01000037.1"/>
</dbReference>
<protein>
    <recommendedName>
        <fullName evidence="4">DUF4124 domain-containing protein</fullName>
    </recommendedName>
</protein>
<feature type="signal peptide" evidence="1">
    <location>
        <begin position="1"/>
        <end position="20"/>
    </location>
</feature>
<evidence type="ECO:0008006" key="4">
    <source>
        <dbReference type="Google" id="ProtNLM"/>
    </source>
</evidence>
<evidence type="ECO:0000313" key="2">
    <source>
        <dbReference type="EMBL" id="PQJ95676.1"/>
    </source>
</evidence>
<reference evidence="2 3" key="1">
    <citation type="submission" date="2018-01" db="EMBL/GenBank/DDBJ databases">
        <title>The complete genome sequence of Chromatium okenii LaCa, a purple sulfur bacterium with a turbulent life.</title>
        <authorList>
            <person name="Luedin S.M."/>
            <person name="Liechti N."/>
            <person name="Storelli N."/>
            <person name="Danza F."/>
            <person name="Wittwer M."/>
            <person name="Pothier J.F."/>
            <person name="Tonolla M.A."/>
        </authorList>
    </citation>
    <scope>NUCLEOTIDE SEQUENCE [LARGE SCALE GENOMIC DNA]</scope>
    <source>
        <strain evidence="2 3">LaCa</strain>
    </source>
</reference>